<keyword evidence="3" id="KW-0862">Zinc</keyword>
<gene>
    <name evidence="7" type="ORF">PBRA_008328</name>
    <name evidence="8" type="ORF">PLBR_LOCUS2489</name>
</gene>
<dbReference type="Pfam" id="PF12171">
    <property type="entry name" value="zf-C2H2_jaz"/>
    <property type="match status" value="1"/>
</dbReference>
<dbReference type="PROSITE" id="PS00028">
    <property type="entry name" value="ZINC_FINGER_C2H2_1"/>
    <property type="match status" value="1"/>
</dbReference>
<feature type="domain" description="C2H2-type" evidence="6">
    <location>
        <begin position="82"/>
        <end position="104"/>
    </location>
</feature>
<dbReference type="OMA" id="AGWYCEA"/>
<evidence type="ECO:0000256" key="2">
    <source>
        <dbReference type="ARBA" id="ARBA00022771"/>
    </source>
</evidence>
<keyword evidence="1" id="KW-0479">Metal-binding</keyword>
<evidence type="ECO:0000256" key="5">
    <source>
        <dbReference type="SAM" id="MobiDB-lite"/>
    </source>
</evidence>
<sequence length="202" mass="22524">MPKRGVVEDSGRKKWDAEEYERKILAGEIGDQARRPVTLAVMEKSALRARDESLSLDADVGKTAQVSLAAAPADQIGAGWYCQACDRQFKDNKSWLDHLNSQMHQHAIGNELRVERATLAQVKERIEFHRRQRQSVAVRTDVATRLAARQAEEDARRQAKLERRQQRKAAISSGNAPSSGAIDHDMAAAGFNFTFGGSRKNK</sequence>
<reference evidence="7 9" key="1">
    <citation type="submission" date="2015-02" db="EMBL/GenBank/DDBJ databases">
        <authorList>
            <person name="Chooi Y.-H."/>
        </authorList>
    </citation>
    <scope>NUCLEOTIDE SEQUENCE [LARGE SCALE GENOMIC DNA]</scope>
    <source>
        <strain evidence="7">E3</strain>
    </source>
</reference>
<dbReference type="EMBL" id="CDSF01000106">
    <property type="protein sequence ID" value="CEP01016.1"/>
    <property type="molecule type" value="Genomic_DNA"/>
</dbReference>
<reference evidence="8 10" key="2">
    <citation type="submission" date="2018-03" db="EMBL/GenBank/DDBJ databases">
        <authorList>
            <person name="Fogelqvist J."/>
        </authorList>
    </citation>
    <scope>NUCLEOTIDE SEQUENCE [LARGE SCALE GENOMIC DNA]</scope>
</reference>
<dbReference type="STRING" id="37360.A0A0G4J126"/>
<dbReference type="SMART" id="SM00451">
    <property type="entry name" value="ZnF_U1"/>
    <property type="match status" value="1"/>
</dbReference>
<dbReference type="EMBL" id="OVEO01000004">
    <property type="protein sequence ID" value="SPQ95274.1"/>
    <property type="molecule type" value="Genomic_DNA"/>
</dbReference>
<dbReference type="Proteomes" id="UP000290189">
    <property type="component" value="Unassembled WGS sequence"/>
</dbReference>
<keyword evidence="9" id="KW-1185">Reference proteome</keyword>
<evidence type="ECO:0000259" key="6">
    <source>
        <dbReference type="PROSITE" id="PS00028"/>
    </source>
</evidence>
<dbReference type="Gene3D" id="3.30.160.60">
    <property type="entry name" value="Classic Zinc Finger"/>
    <property type="match status" value="1"/>
</dbReference>
<dbReference type="InterPro" id="IPR022755">
    <property type="entry name" value="Znf_C2H2_jaz"/>
</dbReference>
<dbReference type="GO" id="GO:0000398">
    <property type="term" value="P:mRNA splicing, via spliceosome"/>
    <property type="evidence" value="ECO:0007669"/>
    <property type="project" value="InterPro"/>
</dbReference>
<dbReference type="PANTHER" id="PTHR45986">
    <property type="entry name" value="ZINC FINGER MATRIN-TYPE PROTEIN 2"/>
    <property type="match status" value="1"/>
</dbReference>
<dbReference type="InterPro" id="IPR003604">
    <property type="entry name" value="Matrin/U1-like-C_Znf_C2H2"/>
</dbReference>
<geneLocation type="mitochondrion" evidence="8"/>
<evidence type="ECO:0000256" key="4">
    <source>
        <dbReference type="ARBA" id="ARBA00023242"/>
    </source>
</evidence>
<feature type="compositionally biased region" description="Basic and acidic residues" evidence="5">
    <location>
        <begin position="150"/>
        <end position="164"/>
    </location>
</feature>
<dbReference type="GO" id="GO:0005681">
    <property type="term" value="C:spliceosomal complex"/>
    <property type="evidence" value="ECO:0007669"/>
    <property type="project" value="InterPro"/>
</dbReference>
<evidence type="ECO:0000313" key="10">
    <source>
        <dbReference type="Proteomes" id="UP000290189"/>
    </source>
</evidence>
<dbReference type="OrthoDB" id="30343at2759"/>
<protein>
    <recommendedName>
        <fullName evidence="6">C2H2-type domain-containing protein</fullName>
    </recommendedName>
</protein>
<dbReference type="InterPro" id="IPR036236">
    <property type="entry name" value="Znf_C2H2_sf"/>
</dbReference>
<evidence type="ECO:0000313" key="9">
    <source>
        <dbReference type="Proteomes" id="UP000039324"/>
    </source>
</evidence>
<evidence type="ECO:0000256" key="3">
    <source>
        <dbReference type="ARBA" id="ARBA00022833"/>
    </source>
</evidence>
<dbReference type="GO" id="GO:0003676">
    <property type="term" value="F:nucleic acid binding"/>
    <property type="evidence" value="ECO:0007669"/>
    <property type="project" value="InterPro"/>
</dbReference>
<keyword evidence="8" id="KW-0496">Mitochondrion</keyword>
<dbReference type="SUPFAM" id="SSF57667">
    <property type="entry name" value="beta-beta-alpha zinc fingers"/>
    <property type="match status" value="1"/>
</dbReference>
<dbReference type="Proteomes" id="UP000039324">
    <property type="component" value="Unassembled WGS sequence"/>
</dbReference>
<dbReference type="InterPro" id="IPR013087">
    <property type="entry name" value="Znf_C2H2_type"/>
</dbReference>
<accession>A0A0G4J126</accession>
<name>A0A0G4J126_PLABS</name>
<feature type="region of interest" description="Disordered" evidence="5">
    <location>
        <begin position="149"/>
        <end position="183"/>
    </location>
</feature>
<dbReference type="AlphaFoldDB" id="A0A0G4J126"/>
<proteinExistence type="predicted"/>
<keyword evidence="2" id="KW-0863">Zinc-finger</keyword>
<dbReference type="InterPro" id="IPR040107">
    <property type="entry name" value="Snu23"/>
</dbReference>
<evidence type="ECO:0000313" key="8">
    <source>
        <dbReference type="EMBL" id="SPQ95274.1"/>
    </source>
</evidence>
<organism evidence="7 9">
    <name type="scientific">Plasmodiophora brassicae</name>
    <name type="common">Clubroot disease agent</name>
    <dbReference type="NCBI Taxonomy" id="37360"/>
    <lineage>
        <taxon>Eukaryota</taxon>
        <taxon>Sar</taxon>
        <taxon>Rhizaria</taxon>
        <taxon>Endomyxa</taxon>
        <taxon>Phytomyxea</taxon>
        <taxon>Plasmodiophorida</taxon>
        <taxon>Plasmodiophoridae</taxon>
        <taxon>Plasmodiophora</taxon>
    </lineage>
</organism>
<dbReference type="GO" id="GO:0046540">
    <property type="term" value="C:U4/U6 x U5 tri-snRNP complex"/>
    <property type="evidence" value="ECO:0007669"/>
    <property type="project" value="TreeGrafter"/>
</dbReference>
<dbReference type="GO" id="GO:0008270">
    <property type="term" value="F:zinc ion binding"/>
    <property type="evidence" value="ECO:0007669"/>
    <property type="project" value="UniProtKB-KW"/>
</dbReference>
<evidence type="ECO:0000313" key="7">
    <source>
        <dbReference type="EMBL" id="CEP01016.1"/>
    </source>
</evidence>
<evidence type="ECO:0000256" key="1">
    <source>
        <dbReference type="ARBA" id="ARBA00022723"/>
    </source>
</evidence>
<dbReference type="PANTHER" id="PTHR45986:SF1">
    <property type="entry name" value="ZINC FINGER MATRIN-TYPE PROTEIN 2"/>
    <property type="match status" value="1"/>
</dbReference>
<keyword evidence="4" id="KW-0539">Nucleus</keyword>